<dbReference type="RefSeq" id="XP_058336352.1">
    <property type="nucleotide sequence ID" value="XM_058492885.1"/>
</dbReference>
<gene>
    <name evidence="2" type="ORF">O0I10_013019</name>
</gene>
<feature type="domain" description="GP-PDE" evidence="1">
    <location>
        <begin position="11"/>
        <end position="254"/>
    </location>
</feature>
<dbReference type="Pfam" id="PF03009">
    <property type="entry name" value="GDPD"/>
    <property type="match status" value="1"/>
</dbReference>
<dbReference type="InterPro" id="IPR017946">
    <property type="entry name" value="PLC-like_Pdiesterase_TIM-brl"/>
</dbReference>
<evidence type="ECO:0000313" key="3">
    <source>
        <dbReference type="Proteomes" id="UP001234581"/>
    </source>
</evidence>
<name>A0AAD7URS5_9FUNG</name>
<dbReference type="EMBL" id="JARTCD010000203">
    <property type="protein sequence ID" value="KAJ8651437.1"/>
    <property type="molecule type" value="Genomic_DNA"/>
</dbReference>
<dbReference type="PANTHER" id="PTHR43805">
    <property type="entry name" value="GLYCEROPHOSPHORYL DIESTER PHOSPHODIESTERASE"/>
    <property type="match status" value="1"/>
</dbReference>
<dbReference type="Gene3D" id="3.20.20.190">
    <property type="entry name" value="Phosphatidylinositol (PI) phosphodiesterase"/>
    <property type="match status" value="1"/>
</dbReference>
<dbReference type="SUPFAM" id="SSF51695">
    <property type="entry name" value="PLC-like phosphodiesterases"/>
    <property type="match status" value="1"/>
</dbReference>
<dbReference type="GeneID" id="83220336"/>
<dbReference type="Proteomes" id="UP001234581">
    <property type="component" value="Unassembled WGS sequence"/>
</dbReference>
<sequence>MTKDKAVVTIPDVVAHRGYSGQYPENTMISYEKAIENNASALEGDIRMTKDGEIIMMHDMTLNRTTTGTGNIGQVNWHGYIDGLVTKTDPPQPIPRFKDVVQLMLRRDVIDKNMYMIVDIKFDNPIAILNAVHDLLKAEFADHMKTLARQLVIGIWHVDFLKTTQDLFPDFKICFIGLSLDAARKYFFDAADLLSMPFAALADKEGHEFIQEAHARGKRVATWTVNDVEQMHECLAMGVDAVVGDHVQVMVKHLRETLEGLSVDEYADYITKSTYLSHRRTRVYFYLLKKAMHYASRGYIGM</sequence>
<evidence type="ECO:0000259" key="1">
    <source>
        <dbReference type="PROSITE" id="PS51704"/>
    </source>
</evidence>
<dbReference type="PANTHER" id="PTHR43805:SF1">
    <property type="entry name" value="GP-PDE DOMAIN-CONTAINING PROTEIN"/>
    <property type="match status" value="1"/>
</dbReference>
<dbReference type="GO" id="GO:0008081">
    <property type="term" value="F:phosphoric diester hydrolase activity"/>
    <property type="evidence" value="ECO:0007669"/>
    <property type="project" value="InterPro"/>
</dbReference>
<reference evidence="2 3" key="1">
    <citation type="submission" date="2023-03" db="EMBL/GenBank/DDBJ databases">
        <title>Genome sequence of Lichtheimia ornata CBS 291.66.</title>
        <authorList>
            <person name="Mohabir J.T."/>
            <person name="Shea T.P."/>
            <person name="Kurbessoian T."/>
            <person name="Berby B."/>
            <person name="Fontaine J."/>
            <person name="Livny J."/>
            <person name="Gnirke A."/>
            <person name="Stajich J.E."/>
            <person name="Cuomo C.A."/>
        </authorList>
    </citation>
    <scope>NUCLEOTIDE SEQUENCE [LARGE SCALE GENOMIC DNA]</scope>
    <source>
        <strain evidence="2">CBS 291.66</strain>
    </source>
</reference>
<accession>A0AAD7URS5</accession>
<protein>
    <recommendedName>
        <fullName evidence="1">GP-PDE domain-containing protein</fullName>
    </recommendedName>
</protein>
<dbReference type="PROSITE" id="PS51704">
    <property type="entry name" value="GP_PDE"/>
    <property type="match status" value="1"/>
</dbReference>
<dbReference type="GO" id="GO:0006629">
    <property type="term" value="P:lipid metabolic process"/>
    <property type="evidence" value="ECO:0007669"/>
    <property type="project" value="InterPro"/>
</dbReference>
<evidence type="ECO:0000313" key="2">
    <source>
        <dbReference type="EMBL" id="KAJ8651437.1"/>
    </source>
</evidence>
<keyword evidence="3" id="KW-1185">Reference proteome</keyword>
<organism evidence="2 3">
    <name type="scientific">Lichtheimia ornata</name>
    <dbReference type="NCBI Taxonomy" id="688661"/>
    <lineage>
        <taxon>Eukaryota</taxon>
        <taxon>Fungi</taxon>
        <taxon>Fungi incertae sedis</taxon>
        <taxon>Mucoromycota</taxon>
        <taxon>Mucoromycotina</taxon>
        <taxon>Mucoromycetes</taxon>
        <taxon>Mucorales</taxon>
        <taxon>Lichtheimiaceae</taxon>
        <taxon>Lichtheimia</taxon>
    </lineage>
</organism>
<comment type="caution">
    <text evidence="2">The sequence shown here is derived from an EMBL/GenBank/DDBJ whole genome shotgun (WGS) entry which is preliminary data.</text>
</comment>
<dbReference type="InterPro" id="IPR030395">
    <property type="entry name" value="GP_PDE_dom"/>
</dbReference>
<proteinExistence type="predicted"/>
<dbReference type="AlphaFoldDB" id="A0AAD7URS5"/>